<feature type="transmembrane region" description="Helical" evidence="1">
    <location>
        <begin position="380"/>
        <end position="404"/>
    </location>
</feature>
<keyword evidence="3" id="KW-1185">Reference proteome</keyword>
<protein>
    <recommendedName>
        <fullName evidence="4">Glycosyltransferase RgtA/B/C/D-like domain-containing protein</fullName>
    </recommendedName>
</protein>
<dbReference type="VEuPathDB" id="TrichDB:TVAG_370430"/>
<feature type="transmembrane region" description="Helical" evidence="1">
    <location>
        <begin position="248"/>
        <end position="272"/>
    </location>
</feature>
<sequence length="561" mass="64181">MIGGAFPLGFSVCAIIGLTINIIFGCTFVHYIMHNVFFGILAAALCKVNRKKKIKLNKTKNITKFILVAIIPLFYYVSTYIFPDKGHINKYCEDEMFLEVSLIASFSKGENKWRGFIRGVRNPLISNTLLWSEFIPPFYCGLLKSAGMAITKTVTFTTFLFLVSLFYLQYSLTYRFTKSEFAAILATPAVLFAGGFHFYDAIAQWQNQSKGFDFISSFGGPDNITWGHPFMGAFLASRVNLLSSTLAILAYIFALLNFETFGGILVVIIQIVRPQNGFFAALTFVLIKIEKIQERVVFFALNALLLFIQGLRPKIITPLWNTGYTKFSIFPPFAFFISIFGVFNIGMLLSLVVHNYYEFTICCFLILINCYFNFQNLARYNFATTVSVIYPLVISISYVGFLYLPKKFKNIQMKGFLYGLLLVITIVGSSSALFGIYFNYQRSNLIYEDDETELEEWFLANSSRTDHILVDPTINWFSGVSRAGRSIYYTKLSSLTFLSTKLDNRFSEIEEFLKTKYHVGDVKYIVYKGGSAWEKSLSNDFHKYFKLEWQNDAYNILSYLN</sequence>
<keyword evidence="1" id="KW-0472">Membrane</keyword>
<organism evidence="2 3">
    <name type="scientific">Trichomonas vaginalis (strain ATCC PRA-98 / G3)</name>
    <dbReference type="NCBI Taxonomy" id="412133"/>
    <lineage>
        <taxon>Eukaryota</taxon>
        <taxon>Metamonada</taxon>
        <taxon>Parabasalia</taxon>
        <taxon>Trichomonadida</taxon>
        <taxon>Trichomonadidae</taxon>
        <taxon>Trichomonas</taxon>
    </lineage>
</organism>
<feature type="transmembrane region" description="Helical" evidence="1">
    <location>
        <begin position="62"/>
        <end position="82"/>
    </location>
</feature>
<feature type="transmembrane region" description="Helical" evidence="1">
    <location>
        <begin position="356"/>
        <end position="374"/>
    </location>
</feature>
<feature type="transmembrane region" description="Helical" evidence="1">
    <location>
        <begin position="292"/>
        <end position="309"/>
    </location>
</feature>
<reference evidence="2" key="1">
    <citation type="submission" date="2006-10" db="EMBL/GenBank/DDBJ databases">
        <authorList>
            <person name="Amadeo P."/>
            <person name="Zhao Q."/>
            <person name="Wortman J."/>
            <person name="Fraser-Liggett C."/>
            <person name="Carlton J."/>
        </authorList>
    </citation>
    <scope>NUCLEOTIDE SEQUENCE</scope>
    <source>
        <strain evidence="2">G3</strain>
    </source>
</reference>
<evidence type="ECO:0000313" key="2">
    <source>
        <dbReference type="EMBL" id="EAX94872.1"/>
    </source>
</evidence>
<dbReference type="RefSeq" id="XP_001307802.1">
    <property type="nucleotide sequence ID" value="XM_001307801.1"/>
</dbReference>
<name>A2FJP0_TRIV3</name>
<feature type="transmembrane region" description="Helical" evidence="1">
    <location>
        <begin position="180"/>
        <end position="199"/>
    </location>
</feature>
<proteinExistence type="predicted"/>
<evidence type="ECO:0000313" key="3">
    <source>
        <dbReference type="Proteomes" id="UP000001542"/>
    </source>
</evidence>
<feature type="transmembrane region" description="Helical" evidence="1">
    <location>
        <begin position="146"/>
        <end position="168"/>
    </location>
</feature>
<accession>A2FJP0</accession>
<dbReference type="EMBL" id="DS113833">
    <property type="protein sequence ID" value="EAX94872.1"/>
    <property type="molecule type" value="Genomic_DNA"/>
</dbReference>
<feature type="transmembrane region" description="Helical" evidence="1">
    <location>
        <begin position="329"/>
        <end position="349"/>
    </location>
</feature>
<evidence type="ECO:0000256" key="1">
    <source>
        <dbReference type="SAM" id="Phobius"/>
    </source>
</evidence>
<feature type="transmembrane region" description="Helical" evidence="1">
    <location>
        <begin position="416"/>
        <end position="438"/>
    </location>
</feature>
<evidence type="ECO:0008006" key="4">
    <source>
        <dbReference type="Google" id="ProtNLM"/>
    </source>
</evidence>
<dbReference type="KEGG" id="tva:4752615"/>
<keyword evidence="1" id="KW-1133">Transmembrane helix</keyword>
<reference evidence="2" key="2">
    <citation type="journal article" date="2007" name="Science">
        <title>Draft genome sequence of the sexually transmitted pathogen Trichomonas vaginalis.</title>
        <authorList>
            <person name="Carlton J.M."/>
            <person name="Hirt R.P."/>
            <person name="Silva J.C."/>
            <person name="Delcher A.L."/>
            <person name="Schatz M."/>
            <person name="Zhao Q."/>
            <person name="Wortman J.R."/>
            <person name="Bidwell S.L."/>
            <person name="Alsmark U.C.M."/>
            <person name="Besteiro S."/>
            <person name="Sicheritz-Ponten T."/>
            <person name="Noel C.J."/>
            <person name="Dacks J.B."/>
            <person name="Foster P.G."/>
            <person name="Simillion C."/>
            <person name="Van de Peer Y."/>
            <person name="Miranda-Saavedra D."/>
            <person name="Barton G.J."/>
            <person name="Westrop G.D."/>
            <person name="Mueller S."/>
            <person name="Dessi D."/>
            <person name="Fiori P.L."/>
            <person name="Ren Q."/>
            <person name="Paulsen I."/>
            <person name="Zhang H."/>
            <person name="Bastida-Corcuera F.D."/>
            <person name="Simoes-Barbosa A."/>
            <person name="Brown M.T."/>
            <person name="Hayes R.D."/>
            <person name="Mukherjee M."/>
            <person name="Okumura C.Y."/>
            <person name="Schneider R."/>
            <person name="Smith A.J."/>
            <person name="Vanacova S."/>
            <person name="Villalvazo M."/>
            <person name="Haas B.J."/>
            <person name="Pertea M."/>
            <person name="Feldblyum T.V."/>
            <person name="Utterback T.R."/>
            <person name="Shu C.L."/>
            <person name="Osoegawa K."/>
            <person name="de Jong P.J."/>
            <person name="Hrdy I."/>
            <person name="Horvathova L."/>
            <person name="Zubacova Z."/>
            <person name="Dolezal P."/>
            <person name="Malik S.B."/>
            <person name="Logsdon J.M. Jr."/>
            <person name="Henze K."/>
            <person name="Gupta A."/>
            <person name="Wang C.C."/>
            <person name="Dunne R.L."/>
            <person name="Upcroft J.A."/>
            <person name="Upcroft P."/>
            <person name="White O."/>
            <person name="Salzberg S.L."/>
            <person name="Tang P."/>
            <person name="Chiu C.-H."/>
            <person name="Lee Y.-S."/>
            <person name="Embley T.M."/>
            <person name="Coombs G.H."/>
            <person name="Mottram J.C."/>
            <person name="Tachezy J."/>
            <person name="Fraser-Liggett C.M."/>
            <person name="Johnson P.J."/>
        </authorList>
    </citation>
    <scope>NUCLEOTIDE SEQUENCE [LARGE SCALE GENOMIC DNA]</scope>
    <source>
        <strain evidence="2">G3</strain>
    </source>
</reference>
<feature type="transmembrane region" description="Helical" evidence="1">
    <location>
        <begin position="5"/>
        <end position="25"/>
    </location>
</feature>
<dbReference type="Proteomes" id="UP000001542">
    <property type="component" value="Unassembled WGS sequence"/>
</dbReference>
<keyword evidence="1" id="KW-0812">Transmembrane</keyword>
<dbReference type="VEuPathDB" id="TrichDB:TVAGG3_0054060"/>
<gene>
    <name evidence="2" type="ORF">TVAG_370430</name>
</gene>
<dbReference type="InParanoid" id="A2FJP0"/>
<dbReference type="OrthoDB" id="10638492at2759"/>
<feature type="transmembrane region" description="Helical" evidence="1">
    <location>
        <begin position="31"/>
        <end position="50"/>
    </location>
</feature>
<dbReference type="AlphaFoldDB" id="A2FJP0"/>